<reference evidence="2 3" key="1">
    <citation type="submission" date="2014-11" db="EMBL/GenBank/DDBJ databases">
        <authorList>
            <person name="Zhu J."/>
            <person name="Qi W."/>
            <person name="Song R."/>
        </authorList>
    </citation>
    <scope>NUCLEOTIDE SEQUENCE [LARGE SCALE GENOMIC DNA]</scope>
</reference>
<dbReference type="Proteomes" id="UP000041254">
    <property type="component" value="Unassembled WGS sequence"/>
</dbReference>
<dbReference type="EMBL" id="CDMY01000688">
    <property type="protein sequence ID" value="CEM29981.1"/>
    <property type="molecule type" value="Genomic_DNA"/>
</dbReference>
<feature type="compositionally biased region" description="Low complexity" evidence="1">
    <location>
        <begin position="1"/>
        <end position="11"/>
    </location>
</feature>
<dbReference type="Gene3D" id="3.10.20.90">
    <property type="entry name" value="Phosphatidylinositol 3-kinase Catalytic Subunit, Chain A, domain 1"/>
    <property type="match status" value="1"/>
</dbReference>
<feature type="region of interest" description="Disordered" evidence="1">
    <location>
        <begin position="1"/>
        <end position="32"/>
    </location>
</feature>
<keyword evidence="3" id="KW-1185">Reference proteome</keyword>
<name>A0A0G4GJD6_VITBC</name>
<evidence type="ECO:0008006" key="4">
    <source>
        <dbReference type="Google" id="ProtNLM"/>
    </source>
</evidence>
<protein>
    <recommendedName>
        <fullName evidence="4">Ubiquitin-like domain-containing protein</fullName>
    </recommendedName>
</protein>
<proteinExistence type="predicted"/>
<evidence type="ECO:0000313" key="3">
    <source>
        <dbReference type="Proteomes" id="UP000041254"/>
    </source>
</evidence>
<gene>
    <name evidence="2" type="ORF">Vbra_17962</name>
</gene>
<dbReference type="InParanoid" id="A0A0G4GJD6"/>
<evidence type="ECO:0000256" key="1">
    <source>
        <dbReference type="SAM" id="MobiDB-lite"/>
    </source>
</evidence>
<evidence type="ECO:0000313" key="2">
    <source>
        <dbReference type="EMBL" id="CEM29981.1"/>
    </source>
</evidence>
<dbReference type="AlphaFoldDB" id="A0A0G4GJD6"/>
<sequence length="612" mass="67453">MFSLSAGSASAAGGGHSNVFGHDDSRSPTSEEQSRFVDLFGRLLHLHEQMAASHSQAGEAIRYLAGKGSVAAGSLPMLEGAVVGMSDALDHLQAELKRVDGVALLEGHARSFELVAPDAEAADADDEDATQATETKKKDEGTLAFRFVRQLHGLPEPLMHQALLPFVAEWSRCSVSANQGPHTALAKISSRLCCTSPAVGSTVAAALVPHIDALMVPVAGVMGYRPLRRSRDVRRPHWLVRLHYVLVTGGDWKGNEGLLRLAQHHGRLTALRIQLRADDLQRIGTKAVVDRRPPSVRQFTLYGHRLGEDLQLTRMWFSVGLSAWPERFRVRADAGDPGCEEVGRGTEYSSFRSMIIERLAPQRLRLVSCRSWQPLSAEYDRISALIHQPTPSLWGCRTVDFASYGRPCRLVALCGDKEGDACPVYIKMTRFEGHLARISLYTTEVPQGDGCGAAGCPVTAACVRDKVDDEAIATAVLSDEGWLGPTFSIFFRVSEERTVTVDVTLSDTVEDIAAKMRHQEDIPVDPWLQHRKYTGVYIQVGEERHGGGWDEIFDKKATMWDISIEKDSTIGFDTSGYRLSGEDAPIHTEKERRRIRRITTKFTTSVPPIVWP</sequence>
<dbReference type="VEuPathDB" id="CryptoDB:Vbra_17962"/>
<dbReference type="PhylomeDB" id="A0A0G4GJD6"/>
<accession>A0A0G4GJD6</accession>
<organism evidence="2 3">
    <name type="scientific">Vitrella brassicaformis (strain CCMP3155)</name>
    <dbReference type="NCBI Taxonomy" id="1169540"/>
    <lineage>
        <taxon>Eukaryota</taxon>
        <taxon>Sar</taxon>
        <taxon>Alveolata</taxon>
        <taxon>Colpodellida</taxon>
        <taxon>Vitrellaceae</taxon>
        <taxon>Vitrella</taxon>
    </lineage>
</organism>